<dbReference type="Pfam" id="PF16234">
    <property type="entry name" value="DUF4892"/>
    <property type="match status" value="1"/>
</dbReference>
<comment type="caution">
    <text evidence="2">The sequence shown here is derived from an EMBL/GenBank/DDBJ whole genome shotgun (WGS) entry which is preliminary data.</text>
</comment>
<reference evidence="2 3" key="1">
    <citation type="submission" date="2024-04" db="EMBL/GenBank/DDBJ databases">
        <title>Draft genome sequence of Thalassolituus maritimus NBRC 116585.</title>
        <authorList>
            <person name="Miyakawa T."/>
            <person name="Kusuya Y."/>
            <person name="Miura T."/>
        </authorList>
    </citation>
    <scope>NUCLEOTIDE SEQUENCE [LARGE SCALE GENOMIC DNA]</scope>
    <source>
        <strain evidence="2 3">5NW40-0001</strain>
    </source>
</reference>
<feature type="chain" id="PRO_5046102585" description="DUF4892 domain-containing protein" evidence="1">
    <location>
        <begin position="31"/>
        <end position="294"/>
    </location>
</feature>
<keyword evidence="3" id="KW-1185">Reference proteome</keyword>
<gene>
    <name evidence="2" type="ORF">NBRC116585_18660</name>
</gene>
<evidence type="ECO:0000313" key="3">
    <source>
        <dbReference type="Proteomes" id="UP001481413"/>
    </source>
</evidence>
<evidence type="ECO:0008006" key="4">
    <source>
        <dbReference type="Google" id="ProtNLM"/>
    </source>
</evidence>
<evidence type="ECO:0000256" key="1">
    <source>
        <dbReference type="SAM" id="SignalP"/>
    </source>
</evidence>
<proteinExistence type="predicted"/>
<dbReference type="InterPro" id="IPR032608">
    <property type="entry name" value="DUF4892"/>
</dbReference>
<protein>
    <recommendedName>
        <fullName evidence="4">DUF4892 domain-containing protein</fullName>
    </recommendedName>
</protein>
<name>A0ABQ0A020_9GAMM</name>
<dbReference type="EMBL" id="BAABWH010000004">
    <property type="protein sequence ID" value="GAA6145748.1"/>
    <property type="molecule type" value="Genomic_DNA"/>
</dbReference>
<feature type="signal peptide" evidence="1">
    <location>
        <begin position="1"/>
        <end position="30"/>
    </location>
</feature>
<sequence length="294" mass="32260">MLRSMCAFPVLCKSLCIALLGVCLSATVHAAPAPFPDSQLIEESEQTVQRYRLVLSELKRQRADTFGERELRVAGDLSRQIYDLPNGVSLEEARQYFRLQSLNKRTLYECIGIDCGSSNFWANDVFGVSSLVSRDKDQAYFVTLEPYADTHRLIMVYLSMRGGRQPKVLIDQLVTASPLRIGLVTEDEVVASLSVTSGWLPGFVTEGTDLKVEESGILLGAIRGLSVGAKARLNLIVHCYDGAHMGDTLACSEVLAKQLESQLPGVAVRAHGALTPSPTADRKPAVRFTFWPGR</sequence>
<organism evidence="2 3">
    <name type="scientific">Thalassolituus maritimus</name>
    <dbReference type="NCBI Taxonomy" id="484498"/>
    <lineage>
        <taxon>Bacteria</taxon>
        <taxon>Pseudomonadati</taxon>
        <taxon>Pseudomonadota</taxon>
        <taxon>Gammaproteobacteria</taxon>
        <taxon>Oceanospirillales</taxon>
        <taxon>Oceanospirillaceae</taxon>
        <taxon>Thalassolituus</taxon>
    </lineage>
</organism>
<accession>A0ABQ0A020</accession>
<dbReference type="RefSeq" id="WP_353294816.1">
    <property type="nucleotide sequence ID" value="NZ_BAABWH010000004.1"/>
</dbReference>
<dbReference type="Proteomes" id="UP001481413">
    <property type="component" value="Unassembled WGS sequence"/>
</dbReference>
<evidence type="ECO:0000313" key="2">
    <source>
        <dbReference type="EMBL" id="GAA6145748.1"/>
    </source>
</evidence>
<keyword evidence="1" id="KW-0732">Signal</keyword>